<feature type="repeat" description="TPR" evidence="1">
    <location>
        <begin position="406"/>
        <end position="439"/>
    </location>
</feature>
<organism evidence="5 6">
    <name type="scientific">Dokdonella fugitiva</name>
    <dbReference type="NCBI Taxonomy" id="328517"/>
    <lineage>
        <taxon>Bacteria</taxon>
        <taxon>Pseudomonadati</taxon>
        <taxon>Pseudomonadota</taxon>
        <taxon>Gammaproteobacteria</taxon>
        <taxon>Lysobacterales</taxon>
        <taxon>Rhodanobacteraceae</taxon>
        <taxon>Dokdonella</taxon>
    </lineage>
</organism>
<dbReference type="RefSeq" id="WP_131999671.1">
    <property type="nucleotide sequence ID" value="NZ_SLWQ01000009.1"/>
</dbReference>
<feature type="domain" description="Rhodanese" evidence="3">
    <location>
        <begin position="181"/>
        <end position="236"/>
    </location>
</feature>
<dbReference type="PROSITE" id="PS50293">
    <property type="entry name" value="TPR_REGION"/>
    <property type="match status" value="1"/>
</dbReference>
<evidence type="ECO:0000259" key="4">
    <source>
        <dbReference type="PROSITE" id="PS50234"/>
    </source>
</evidence>
<dbReference type="Pfam" id="PF00515">
    <property type="entry name" value="TPR_1"/>
    <property type="match status" value="1"/>
</dbReference>
<name>A0A4R2I112_9GAMM</name>
<feature type="domain" description="VWFA" evidence="4">
    <location>
        <begin position="95"/>
        <end position="289"/>
    </location>
</feature>
<dbReference type="InterPro" id="IPR002035">
    <property type="entry name" value="VWF_A"/>
</dbReference>
<feature type="compositionally biased region" description="Basic and acidic residues" evidence="2">
    <location>
        <begin position="506"/>
        <end position="524"/>
    </location>
</feature>
<dbReference type="PROSITE" id="PS50234">
    <property type="entry name" value="VWFA"/>
    <property type="match status" value="1"/>
</dbReference>
<evidence type="ECO:0000313" key="6">
    <source>
        <dbReference type="Proteomes" id="UP000294862"/>
    </source>
</evidence>
<gene>
    <name evidence="5" type="ORF">EV148_10953</name>
</gene>
<feature type="compositionally biased region" description="Basic and acidic residues" evidence="2">
    <location>
        <begin position="591"/>
        <end position="602"/>
    </location>
</feature>
<feature type="compositionally biased region" description="Basic and acidic residues" evidence="2">
    <location>
        <begin position="447"/>
        <end position="460"/>
    </location>
</feature>
<dbReference type="InterPro" id="IPR050768">
    <property type="entry name" value="UPF0353/GerABKA_families"/>
</dbReference>
<dbReference type="SUPFAM" id="SSF53300">
    <property type="entry name" value="vWA-like"/>
    <property type="match status" value="1"/>
</dbReference>
<dbReference type="Gene3D" id="1.25.40.10">
    <property type="entry name" value="Tetratricopeptide repeat domain"/>
    <property type="match status" value="1"/>
</dbReference>
<dbReference type="InterPro" id="IPR001763">
    <property type="entry name" value="Rhodanese-like_dom"/>
</dbReference>
<feature type="compositionally biased region" description="Low complexity" evidence="2">
    <location>
        <begin position="461"/>
        <end position="474"/>
    </location>
</feature>
<dbReference type="Proteomes" id="UP000294862">
    <property type="component" value="Unassembled WGS sequence"/>
</dbReference>
<keyword evidence="1" id="KW-0802">TPR repeat</keyword>
<evidence type="ECO:0000313" key="5">
    <source>
        <dbReference type="EMBL" id="TCO37701.1"/>
    </source>
</evidence>
<dbReference type="SUPFAM" id="SSF48452">
    <property type="entry name" value="TPR-like"/>
    <property type="match status" value="1"/>
</dbReference>
<feature type="compositionally biased region" description="Basic and acidic residues" evidence="2">
    <location>
        <begin position="619"/>
        <end position="637"/>
    </location>
</feature>
<dbReference type="AlphaFoldDB" id="A0A4R2I112"/>
<evidence type="ECO:0000256" key="1">
    <source>
        <dbReference type="PROSITE-ProRule" id="PRU00339"/>
    </source>
</evidence>
<dbReference type="PROSITE" id="PS50206">
    <property type="entry name" value="RHODANESE_3"/>
    <property type="match status" value="1"/>
</dbReference>
<feature type="region of interest" description="Disordered" evidence="2">
    <location>
        <begin position="437"/>
        <end position="662"/>
    </location>
</feature>
<dbReference type="OrthoDB" id="9807628at2"/>
<dbReference type="PANTHER" id="PTHR22550:SF14">
    <property type="entry name" value="VWFA DOMAIN-CONTAINING PROTEIN"/>
    <property type="match status" value="1"/>
</dbReference>
<keyword evidence="6" id="KW-1185">Reference proteome</keyword>
<dbReference type="EMBL" id="SLWQ01000009">
    <property type="protein sequence ID" value="TCO37701.1"/>
    <property type="molecule type" value="Genomic_DNA"/>
</dbReference>
<dbReference type="PROSITE" id="PS50005">
    <property type="entry name" value="TPR"/>
    <property type="match status" value="1"/>
</dbReference>
<proteinExistence type="predicted"/>
<dbReference type="InterPro" id="IPR019734">
    <property type="entry name" value="TPR_rpt"/>
</dbReference>
<evidence type="ECO:0000256" key="2">
    <source>
        <dbReference type="SAM" id="MobiDB-lite"/>
    </source>
</evidence>
<dbReference type="Gene3D" id="3.40.50.410">
    <property type="entry name" value="von Willebrand factor, type A domain"/>
    <property type="match status" value="1"/>
</dbReference>
<dbReference type="InterPro" id="IPR011990">
    <property type="entry name" value="TPR-like_helical_dom_sf"/>
</dbReference>
<dbReference type="PANTHER" id="PTHR22550">
    <property type="entry name" value="SPORE GERMINATION PROTEIN"/>
    <property type="match status" value="1"/>
</dbReference>
<dbReference type="InterPro" id="IPR036465">
    <property type="entry name" value="vWFA_dom_sf"/>
</dbReference>
<accession>A0A4R2I112</accession>
<sequence length="662" mass="70446">MSAFGDFHFLRPAALLLLLALPLCWYAWRHGRTDAGAWRGAVDAHLLPHLLERIDGGSARGGLVLAASLWALATLALAGPAWEREPMPLYRNQAARVLVLELAPSMAAQDVKPSRLERARYKLDDILSRSRDYQTALLAYAGDAFVAAPLTDDVETVRNLVDSLDPSTMPVAGNATGRAIDAAAALIEQAGLHRGEIVLLADSAGNDATAAARRAHARGYDVSVLGLGTAAGAPVALAQGDFLKDEQGNVVLSRLDEPALRAVATAGGGRYASLSADGSDLDAVLASTVDVDARAGRTDGEAASARWRDRGPWLLLAVLPLALASFRRGWLMALALVVLASPPHARAAALSGLWQRADQQAAAALAAGDAKRAAEVAPTPEWRGSAAYRSGDYAAAESAWAQASDADGAYNRGNALARLGRYEEALAAYDEALQREPGMADAQANRKAVEEFLRQRKQQDPKQGQQQPRQGQDPSRQDGDPQQQEGGSKPEDGAQKPGEEQDGSSDDTREQGGPRNDRDTREGEQGEQQGQGDQAKQDGDTRQDQPGQAPDEQGAQDGSSRAGRQQDAGGANGKPGEQKPDAQQQQALKQAVDRALADKDAASDASEPAHGVQEAPEDDATREKRQALEHWLERVPDDPGGLLRRKFQLEYQRRQQRGGNGG</sequence>
<evidence type="ECO:0000259" key="3">
    <source>
        <dbReference type="PROSITE" id="PS50206"/>
    </source>
</evidence>
<comment type="caution">
    <text evidence="5">The sequence shown here is derived from an EMBL/GenBank/DDBJ whole genome shotgun (WGS) entry which is preliminary data.</text>
</comment>
<dbReference type="SMART" id="SM00028">
    <property type="entry name" value="TPR"/>
    <property type="match status" value="1"/>
</dbReference>
<dbReference type="Pfam" id="PF13519">
    <property type="entry name" value="VWA_2"/>
    <property type="match status" value="1"/>
</dbReference>
<protein>
    <submittedName>
        <fullName evidence="5">Ca-activated chloride channel family protein</fullName>
    </submittedName>
</protein>
<reference evidence="5 6" key="1">
    <citation type="journal article" date="2015" name="Stand. Genomic Sci.">
        <title>Genomic Encyclopedia of Bacterial and Archaeal Type Strains, Phase III: the genomes of soil and plant-associated and newly described type strains.</title>
        <authorList>
            <person name="Whitman W.B."/>
            <person name="Woyke T."/>
            <person name="Klenk H.P."/>
            <person name="Zhou Y."/>
            <person name="Lilburn T.G."/>
            <person name="Beck B.J."/>
            <person name="De Vos P."/>
            <person name="Vandamme P."/>
            <person name="Eisen J.A."/>
            <person name="Garrity G."/>
            <person name="Hugenholtz P."/>
            <person name="Kyrpides N.C."/>
        </authorList>
    </citation>
    <scope>NUCLEOTIDE SEQUENCE [LARGE SCALE GENOMIC DNA]</scope>
    <source>
        <strain evidence="5 6">A3</strain>
    </source>
</reference>
<feature type="compositionally biased region" description="Basic and acidic residues" evidence="2">
    <location>
        <begin position="488"/>
        <end position="499"/>
    </location>
</feature>